<gene>
    <name evidence="2" type="ORF">S01H1_50614</name>
</gene>
<comment type="caution">
    <text evidence="2">The sequence shown here is derived from an EMBL/GenBank/DDBJ whole genome shotgun (WGS) entry which is preliminary data.</text>
</comment>
<dbReference type="AlphaFoldDB" id="X0WV33"/>
<dbReference type="Pfam" id="PF16190">
    <property type="entry name" value="E1_FCCH"/>
    <property type="match status" value="1"/>
</dbReference>
<sequence length="167" mass="17474">MTAGSVSFPEYMMRGQSYLLHGTQFYANVDTRSDVNGGMVEQVDNMQFANPFVTYGTALGMSGATATKPCKITTSSSHGLSDGDIVVIDQVGGMVQLNGSIGVVAVVDADEFHLTGVDSTDYTGYDSGGLVIPLEIKSVNDPSTDLTAMDTAATAFDTLVDALLPKT</sequence>
<dbReference type="InterPro" id="IPR042302">
    <property type="entry name" value="E1_FCCH_sf"/>
</dbReference>
<protein>
    <recommendedName>
        <fullName evidence="1">Ubiquitin-activating enzyme E1 FCCH domain-containing protein</fullName>
    </recommendedName>
</protein>
<dbReference type="EMBL" id="BARS01032618">
    <property type="protein sequence ID" value="GAG16596.1"/>
    <property type="molecule type" value="Genomic_DNA"/>
</dbReference>
<organism evidence="2">
    <name type="scientific">marine sediment metagenome</name>
    <dbReference type="NCBI Taxonomy" id="412755"/>
    <lineage>
        <taxon>unclassified sequences</taxon>
        <taxon>metagenomes</taxon>
        <taxon>ecological metagenomes</taxon>
    </lineage>
</organism>
<dbReference type="InterPro" id="IPR032418">
    <property type="entry name" value="E1_FCCH"/>
</dbReference>
<feature type="non-terminal residue" evidence="2">
    <location>
        <position position="167"/>
    </location>
</feature>
<accession>X0WV33</accession>
<reference evidence="2" key="1">
    <citation type="journal article" date="2014" name="Front. Microbiol.">
        <title>High frequency of phylogenetically diverse reductive dehalogenase-homologous genes in deep subseafloor sedimentary metagenomes.</title>
        <authorList>
            <person name="Kawai M."/>
            <person name="Futagami T."/>
            <person name="Toyoda A."/>
            <person name="Takaki Y."/>
            <person name="Nishi S."/>
            <person name="Hori S."/>
            <person name="Arai W."/>
            <person name="Tsubouchi T."/>
            <person name="Morono Y."/>
            <person name="Uchiyama I."/>
            <person name="Ito T."/>
            <person name="Fujiyama A."/>
            <person name="Inagaki F."/>
            <person name="Takami H."/>
        </authorList>
    </citation>
    <scope>NUCLEOTIDE SEQUENCE</scope>
    <source>
        <strain evidence="2">Expedition CK06-06</strain>
    </source>
</reference>
<evidence type="ECO:0000259" key="1">
    <source>
        <dbReference type="Pfam" id="PF16190"/>
    </source>
</evidence>
<name>X0WV33_9ZZZZ</name>
<proteinExistence type="predicted"/>
<dbReference type="Gene3D" id="2.40.30.180">
    <property type="entry name" value="Ubiquitin-activating enzyme E1, FCCH domain"/>
    <property type="match status" value="1"/>
</dbReference>
<feature type="domain" description="Ubiquitin-activating enzyme E1 FCCH" evidence="1">
    <location>
        <begin position="73"/>
        <end position="131"/>
    </location>
</feature>
<evidence type="ECO:0000313" key="2">
    <source>
        <dbReference type="EMBL" id="GAG16596.1"/>
    </source>
</evidence>